<proteinExistence type="predicted"/>
<dbReference type="PANTHER" id="PTHR44591:SF14">
    <property type="entry name" value="PROTEIN PILG"/>
    <property type="match status" value="1"/>
</dbReference>
<dbReference type="SMART" id="SM00448">
    <property type="entry name" value="REC"/>
    <property type="match status" value="1"/>
</dbReference>
<dbReference type="Pfam" id="PF00072">
    <property type="entry name" value="Response_reg"/>
    <property type="match status" value="1"/>
</dbReference>
<dbReference type="eggNOG" id="COG3706">
    <property type="taxonomic scope" value="Bacteria"/>
</dbReference>
<name>C9LVN2_SELS3</name>
<evidence type="ECO:0000256" key="3">
    <source>
        <dbReference type="ARBA" id="ARBA00023012"/>
    </source>
</evidence>
<dbReference type="GO" id="GO:0006935">
    <property type="term" value="P:chemotaxis"/>
    <property type="evidence" value="ECO:0007669"/>
    <property type="project" value="UniProtKB-KW"/>
</dbReference>
<dbReference type="Proteomes" id="UP000003505">
    <property type="component" value="Unassembled WGS sequence"/>
</dbReference>
<organism evidence="7 8">
    <name type="scientific">Selenomonas sputigena (strain ATCC 35185 / DSM 20758 / CCUG 44933 / VPI D19B-28)</name>
    <dbReference type="NCBI Taxonomy" id="546271"/>
    <lineage>
        <taxon>Bacteria</taxon>
        <taxon>Bacillati</taxon>
        <taxon>Bacillota</taxon>
        <taxon>Negativicutes</taxon>
        <taxon>Selenomonadales</taxon>
        <taxon>Selenomonadaceae</taxon>
        <taxon>Selenomonas</taxon>
    </lineage>
</organism>
<dbReference type="InterPro" id="IPR001789">
    <property type="entry name" value="Sig_transdc_resp-reg_receiver"/>
</dbReference>
<dbReference type="Gene3D" id="3.40.1550.10">
    <property type="entry name" value="CheC-like"/>
    <property type="match status" value="1"/>
</dbReference>
<dbReference type="InterPro" id="IPR028051">
    <property type="entry name" value="CheX-like_dom"/>
</dbReference>
<feature type="modified residue" description="4-aspartylphosphate" evidence="4">
    <location>
        <position position="64"/>
    </location>
</feature>
<dbReference type="Gene3D" id="3.40.50.2300">
    <property type="match status" value="1"/>
</dbReference>
<evidence type="ECO:0000313" key="7">
    <source>
        <dbReference type="EMBL" id="EEX77057.1"/>
    </source>
</evidence>
<feature type="domain" description="Response regulatory" evidence="5">
    <location>
        <begin position="14"/>
        <end position="129"/>
    </location>
</feature>
<evidence type="ECO:0000259" key="5">
    <source>
        <dbReference type="PROSITE" id="PS50110"/>
    </source>
</evidence>
<reference evidence="6 9" key="2">
    <citation type="submission" date="2011-04" db="EMBL/GenBank/DDBJ databases">
        <title>The complete genome of Selenomonas sputigena DSM 20758.</title>
        <authorList>
            <consortium name="US DOE Joint Genome Institute (JGI-PGF)"/>
            <person name="Lucas S."/>
            <person name="Copeland A."/>
            <person name="Lapidus A."/>
            <person name="Bruce D."/>
            <person name="Goodwin L."/>
            <person name="Pitluck S."/>
            <person name="Peters L."/>
            <person name="Kyrpides N."/>
            <person name="Mavromatis K."/>
            <person name="Ivanova N."/>
            <person name="Ovchinnikova G."/>
            <person name="Teshima H."/>
            <person name="Detter J.C."/>
            <person name="Tapia R."/>
            <person name="Han C."/>
            <person name="Land M."/>
            <person name="Hauser L."/>
            <person name="Markowitz V."/>
            <person name="Cheng J.-F."/>
            <person name="Hugenholtz P."/>
            <person name="Woyke T."/>
            <person name="Wu D."/>
            <person name="Gronow S."/>
            <person name="Wellnitz S."/>
            <person name="Schneider S."/>
            <person name="Klenk H.-P."/>
            <person name="Eisen J.A."/>
        </authorList>
    </citation>
    <scope>NUCLEOTIDE SEQUENCE [LARGE SCALE GENOMIC DNA]</scope>
    <source>
        <strain evidence="6">ATCC 35185</strain>
        <strain evidence="9">ATCC 35185 / DSM 20758 / VPI D19B-28</strain>
    </source>
</reference>
<dbReference type="HOGENOM" id="CLU_959540_0_0_9"/>
<dbReference type="PROSITE" id="PS50110">
    <property type="entry name" value="RESPONSE_REGULATORY"/>
    <property type="match status" value="1"/>
</dbReference>
<dbReference type="SUPFAM" id="SSF103039">
    <property type="entry name" value="CheC-like"/>
    <property type="match status" value="1"/>
</dbReference>
<evidence type="ECO:0000256" key="2">
    <source>
        <dbReference type="ARBA" id="ARBA00022553"/>
    </source>
</evidence>
<gene>
    <name evidence="7" type="primary">cheY</name>
    <name evidence="6" type="ordered locus">Selsp_0801</name>
    <name evidence="7" type="ORF">SELSPUOL_01524</name>
</gene>
<dbReference type="InterPro" id="IPR050595">
    <property type="entry name" value="Bact_response_regulator"/>
</dbReference>
<sequence length="296" mass="32267">MDGKNRVSLVNKIKIMIVDDSRVSQAMLEGILKKAGFEVCAVASNAAEAVEKYKETRPAAVTMDMNLPDANGIETSRRILAFDPDATIVMISAMKDASLMTQGREAGIHAFLQKPVKPNEIVDMLIILCQKKGSAVTMLRDSYVATFAQGLQRSLFSLLGMESEIEISVDESPYLTIKGIAVIIGLTGSPMGRAVVHMDTDTMRRFALRMLAMDEHDDIEEDEINDSVEEAANIIVGRGVSKVNDIFRDKEMRLTPPGTISGANIRIANPKLTSFEVVAKTEIGNICLNLGFAEGE</sequence>
<dbReference type="OrthoDB" id="9779069at2"/>
<dbReference type="EMBL" id="CP002637">
    <property type="protein sequence ID" value="AEB99766.1"/>
    <property type="molecule type" value="Genomic_DNA"/>
</dbReference>
<dbReference type="GO" id="GO:0000160">
    <property type="term" value="P:phosphorelay signal transduction system"/>
    <property type="evidence" value="ECO:0007669"/>
    <property type="project" value="UniProtKB-KW"/>
</dbReference>
<keyword evidence="2 4" id="KW-0597">Phosphoprotein</keyword>
<dbReference type="InterPro" id="IPR011006">
    <property type="entry name" value="CheY-like_superfamily"/>
</dbReference>
<dbReference type="EMBL" id="ACKP02000029">
    <property type="protein sequence ID" value="EEX77057.1"/>
    <property type="molecule type" value="Genomic_DNA"/>
</dbReference>
<dbReference type="InterPro" id="IPR028976">
    <property type="entry name" value="CheC-like_sf"/>
</dbReference>
<accession>C9LVN2</accession>
<dbReference type="SUPFAM" id="SSF52172">
    <property type="entry name" value="CheY-like"/>
    <property type="match status" value="1"/>
</dbReference>
<dbReference type="Pfam" id="PF13690">
    <property type="entry name" value="CheX"/>
    <property type="match status" value="1"/>
</dbReference>
<reference evidence="7 8" key="1">
    <citation type="submission" date="2009-09" db="EMBL/GenBank/DDBJ databases">
        <authorList>
            <person name="Weinstock G."/>
            <person name="Sodergren E."/>
            <person name="Clifton S."/>
            <person name="Fulton L."/>
            <person name="Fulton B."/>
            <person name="Courtney L."/>
            <person name="Fronick C."/>
            <person name="Harrison M."/>
            <person name="Strong C."/>
            <person name="Farmer C."/>
            <person name="Delahaunty K."/>
            <person name="Markovic C."/>
            <person name="Hall O."/>
            <person name="Minx P."/>
            <person name="Tomlinson C."/>
            <person name="Mitreva M."/>
            <person name="Nelson J."/>
            <person name="Hou S."/>
            <person name="Wollam A."/>
            <person name="Pepin K.H."/>
            <person name="Johnson M."/>
            <person name="Bhonagiri V."/>
            <person name="Nash W.E."/>
            <person name="Warren W."/>
            <person name="Chinwalla A."/>
            <person name="Mardis E.R."/>
            <person name="Wilson R.K."/>
        </authorList>
    </citation>
    <scope>NUCLEOTIDE SEQUENCE [LARGE SCALE GENOMIC DNA]</scope>
    <source>
        <strain evidence="7">ATCC 35185</strain>
        <strain evidence="8">ATCC 35185 / DSM 20758 / VPI D19B-28</strain>
    </source>
</reference>
<dbReference type="KEGG" id="ssg:Selsp_0801"/>
<evidence type="ECO:0000256" key="4">
    <source>
        <dbReference type="PROSITE-ProRule" id="PRU00169"/>
    </source>
</evidence>
<dbReference type="STRING" id="546271.Selsp_0801"/>
<evidence type="ECO:0000313" key="8">
    <source>
        <dbReference type="Proteomes" id="UP000003505"/>
    </source>
</evidence>
<dbReference type="CDD" id="cd17906">
    <property type="entry name" value="CheX"/>
    <property type="match status" value="1"/>
</dbReference>
<dbReference type="AlphaFoldDB" id="C9LVN2"/>
<dbReference type="PANTHER" id="PTHR44591">
    <property type="entry name" value="STRESS RESPONSE REGULATOR PROTEIN 1"/>
    <property type="match status" value="1"/>
</dbReference>
<evidence type="ECO:0000256" key="1">
    <source>
        <dbReference type="ARBA" id="ARBA00022500"/>
    </source>
</evidence>
<protein>
    <submittedName>
        <fullName evidence="7">Chemotaxis protein CheY</fullName>
    </submittedName>
    <submittedName>
        <fullName evidence="6">Response regulator receiver protein</fullName>
    </submittedName>
</protein>
<keyword evidence="3" id="KW-0902">Two-component regulatory system</keyword>
<evidence type="ECO:0000313" key="9">
    <source>
        <dbReference type="Proteomes" id="UP000011124"/>
    </source>
</evidence>
<keyword evidence="9" id="KW-1185">Reference proteome</keyword>
<dbReference type="Proteomes" id="UP000011124">
    <property type="component" value="Chromosome"/>
</dbReference>
<evidence type="ECO:0000313" key="6">
    <source>
        <dbReference type="EMBL" id="AEB99766.1"/>
    </source>
</evidence>
<keyword evidence="1" id="KW-0145">Chemotaxis</keyword>